<comment type="caution">
    <text evidence="1">The sequence shown here is derived from an EMBL/GenBank/DDBJ whole genome shotgun (WGS) entry which is preliminary data.</text>
</comment>
<evidence type="ECO:0000313" key="2">
    <source>
        <dbReference type="Proteomes" id="UP001240678"/>
    </source>
</evidence>
<name>A0AAJ0DU07_9PEZI</name>
<keyword evidence="2" id="KW-1185">Reference proteome</keyword>
<protein>
    <submittedName>
        <fullName evidence="1">Uncharacterized protein</fullName>
    </submittedName>
</protein>
<accession>A0AAJ0DU07</accession>
<reference evidence="1 2" key="1">
    <citation type="submission" date="2016-10" db="EMBL/GenBank/DDBJ databases">
        <title>The genome sequence of Colletotrichum fioriniae PJ7.</title>
        <authorList>
            <person name="Baroncelli R."/>
        </authorList>
    </citation>
    <scope>NUCLEOTIDE SEQUENCE [LARGE SCALE GENOMIC DNA]</scope>
    <source>
        <strain evidence="1 2">IMI 309622</strain>
    </source>
</reference>
<sequence>MPTVFPNTECCKTWITGFEQQRGVVHQRHRALIKGQDADERNQRWNSVKVFGEKTPQPVLWWLSGPEGESLQLQIIL</sequence>
<dbReference type="GeneID" id="85346347"/>
<dbReference type="RefSeq" id="XP_060306631.1">
    <property type="nucleotide sequence ID" value="XM_060462800.1"/>
</dbReference>
<proteinExistence type="predicted"/>
<dbReference type="AlphaFoldDB" id="A0AAJ0DU07"/>
<gene>
    <name evidence="1" type="ORF">CCOS01_14657</name>
</gene>
<dbReference type="Proteomes" id="UP001240678">
    <property type="component" value="Unassembled WGS sequence"/>
</dbReference>
<organism evidence="1 2">
    <name type="scientific">Colletotrichum costaricense</name>
    <dbReference type="NCBI Taxonomy" id="1209916"/>
    <lineage>
        <taxon>Eukaryota</taxon>
        <taxon>Fungi</taxon>
        <taxon>Dikarya</taxon>
        <taxon>Ascomycota</taxon>
        <taxon>Pezizomycotina</taxon>
        <taxon>Sordariomycetes</taxon>
        <taxon>Hypocreomycetidae</taxon>
        <taxon>Glomerellales</taxon>
        <taxon>Glomerellaceae</taxon>
        <taxon>Colletotrichum</taxon>
        <taxon>Colletotrichum acutatum species complex</taxon>
    </lineage>
</organism>
<evidence type="ECO:0000313" key="1">
    <source>
        <dbReference type="EMBL" id="KAK1512417.1"/>
    </source>
</evidence>
<dbReference type="EMBL" id="MOOE01000021">
    <property type="protein sequence ID" value="KAK1512417.1"/>
    <property type="molecule type" value="Genomic_DNA"/>
</dbReference>